<keyword evidence="2" id="KW-1185">Reference proteome</keyword>
<name>G8NW31_GRAMM</name>
<reference evidence="1 2" key="1">
    <citation type="submission" date="2011-11" db="EMBL/GenBank/DDBJ databases">
        <title>Complete sequence of Granulicella mallensis MP5ACTX8.</title>
        <authorList>
            <consortium name="US DOE Joint Genome Institute"/>
            <person name="Lucas S."/>
            <person name="Copeland A."/>
            <person name="Lapidus A."/>
            <person name="Cheng J.-F."/>
            <person name="Goodwin L."/>
            <person name="Pitluck S."/>
            <person name="Peters L."/>
            <person name="Lu M."/>
            <person name="Detter J.C."/>
            <person name="Han C."/>
            <person name="Tapia R."/>
            <person name="Land M."/>
            <person name="Hauser L."/>
            <person name="Kyrpides N."/>
            <person name="Ivanova N."/>
            <person name="Mikhailova N."/>
            <person name="Pagani I."/>
            <person name="Rawat S."/>
            <person name="Mannisto M."/>
            <person name="Haggblom M."/>
            <person name="Woyke T."/>
        </authorList>
    </citation>
    <scope>NUCLEOTIDE SEQUENCE [LARGE SCALE GENOMIC DNA]</scope>
    <source>
        <strain evidence="2">ATCC BAA-1857 / DSM 23137 / MP5ACTX8</strain>
    </source>
</reference>
<proteinExistence type="predicted"/>
<dbReference type="EMBL" id="CP003130">
    <property type="protein sequence ID" value="AEU35451.1"/>
    <property type="molecule type" value="Genomic_DNA"/>
</dbReference>
<dbReference type="OrthoDB" id="8781389at2"/>
<gene>
    <name evidence="1" type="ordered locus">AciX8_1106</name>
</gene>
<organism evidence="1 2">
    <name type="scientific">Granulicella mallensis (strain ATCC BAA-1857 / DSM 23137 / MP5ACTX8)</name>
    <dbReference type="NCBI Taxonomy" id="682795"/>
    <lineage>
        <taxon>Bacteria</taxon>
        <taxon>Pseudomonadati</taxon>
        <taxon>Acidobacteriota</taxon>
        <taxon>Terriglobia</taxon>
        <taxon>Terriglobales</taxon>
        <taxon>Acidobacteriaceae</taxon>
        <taxon>Granulicella</taxon>
    </lineage>
</organism>
<dbReference type="Proteomes" id="UP000007113">
    <property type="component" value="Chromosome"/>
</dbReference>
<evidence type="ECO:0000313" key="1">
    <source>
        <dbReference type="EMBL" id="AEU35451.1"/>
    </source>
</evidence>
<dbReference type="AlphaFoldDB" id="G8NW31"/>
<dbReference type="RefSeq" id="WP_014264331.1">
    <property type="nucleotide sequence ID" value="NC_016631.1"/>
</dbReference>
<accession>G8NW31</accession>
<dbReference type="HOGENOM" id="CLU_1014753_0_0_0"/>
<evidence type="ECO:0000313" key="2">
    <source>
        <dbReference type="Proteomes" id="UP000007113"/>
    </source>
</evidence>
<dbReference type="STRING" id="682795.AciX8_1106"/>
<dbReference type="KEGG" id="gma:AciX8_1106"/>
<sequence length="274" mass="30918">MKGPLLEKLEAFKKELQLLKKLVTAVPGERINRNNISKQANAIADMWVEEMRSPLEHKAKLPAALIEKTAEDMKRLHVLSRPNNLKSSYLAVIDRTLKKFEDKFVLPIKQSATEVESIFDLQKLVPSLANPDESEYLKEAIECAEQGHRRAAIVLGWCAAIDKVQQKILRLGLDKFNATSRKLKAQTAGKYKRWNKEFAVTTLAELQTIFDTDLIVILEGLELLDGNEAERMETCFQYRNHSAHPGAAPIEEPNVVAFFSDISAIVLQNPKLNS</sequence>
<protein>
    <submittedName>
        <fullName evidence="1">Uncharacterized protein</fullName>
    </submittedName>
</protein>